<protein>
    <recommendedName>
        <fullName evidence="1">AbiEi antitoxin N-terminal domain-containing protein</fullName>
    </recommendedName>
</protein>
<dbReference type="Pfam" id="PF13338">
    <property type="entry name" value="AbiEi_4"/>
    <property type="match status" value="1"/>
</dbReference>
<organism evidence="2 3">
    <name type="scientific">Hydrocarboniclastica marina</name>
    <dbReference type="NCBI Taxonomy" id="2259620"/>
    <lineage>
        <taxon>Bacteria</taxon>
        <taxon>Pseudomonadati</taxon>
        <taxon>Pseudomonadota</taxon>
        <taxon>Gammaproteobacteria</taxon>
        <taxon>Alteromonadales</taxon>
        <taxon>Alteromonadaceae</taxon>
        <taxon>Hydrocarboniclastica</taxon>
    </lineage>
</organism>
<feature type="domain" description="AbiEi antitoxin N-terminal" evidence="1">
    <location>
        <begin position="34"/>
        <end position="64"/>
    </location>
</feature>
<gene>
    <name evidence="2" type="ORF">soil367_16930</name>
</gene>
<dbReference type="EMBL" id="CP031093">
    <property type="protein sequence ID" value="QCF27472.1"/>
    <property type="molecule type" value="Genomic_DNA"/>
</dbReference>
<reference evidence="2 3" key="1">
    <citation type="submission" date="2018-07" db="EMBL/GenBank/DDBJ databases">
        <title>Marsedoiliclastica nanhaica gen. nov. sp. nov., a novel marine hydrocarbonoclastic bacterium isolated from an in-situ enriched hydrocarbon-degrading consortium in deep-sea sediment.</title>
        <authorList>
            <person name="Dong C."/>
            <person name="Ma T."/>
            <person name="Liu R."/>
            <person name="Shao Z."/>
        </authorList>
    </citation>
    <scope>NUCLEOTIDE SEQUENCE [LARGE SCALE GENOMIC DNA]</scope>
    <source>
        <strain evidence="3">soil36-7</strain>
    </source>
</reference>
<evidence type="ECO:0000313" key="2">
    <source>
        <dbReference type="EMBL" id="QCF27472.1"/>
    </source>
</evidence>
<sequence>MQPLNQLEHWLIRPEARQNTGLYHVSDFRSLFPGMSPNAYRAVIHRAERRGLLERVCQGVYQFTGAPDASGRILFHAAALMRARHFNYISLETVLSDAGVISQVPMGWITLVSTGRTATVSCGRYGTIEFIHTERSMADIAGQLTYDHDCHLFRASVDLAVDDMRRFNRKATADLILPQEPADEHL</sequence>
<evidence type="ECO:0000259" key="1">
    <source>
        <dbReference type="Pfam" id="PF13338"/>
    </source>
</evidence>
<dbReference type="RefSeq" id="WP_136550183.1">
    <property type="nucleotide sequence ID" value="NZ_CP031093.1"/>
</dbReference>
<dbReference type="NCBIfam" id="NF047376">
    <property type="entry name" value="TAA_AbiEi"/>
    <property type="match status" value="1"/>
</dbReference>
<proteinExistence type="predicted"/>
<evidence type="ECO:0000313" key="3">
    <source>
        <dbReference type="Proteomes" id="UP000298049"/>
    </source>
</evidence>
<accession>A0A4P7XM05</accession>
<name>A0A4P7XM05_9ALTE</name>
<keyword evidence="3" id="KW-1185">Reference proteome</keyword>
<dbReference type="InterPro" id="IPR059220">
    <property type="entry name" value="AbiEi"/>
</dbReference>
<dbReference type="OrthoDB" id="3235173at2"/>
<dbReference type="InterPro" id="IPR025159">
    <property type="entry name" value="AbiEi_N"/>
</dbReference>
<dbReference type="KEGG" id="hmi:soil367_16930"/>
<dbReference type="Proteomes" id="UP000298049">
    <property type="component" value="Chromosome"/>
</dbReference>
<dbReference type="AlphaFoldDB" id="A0A4P7XM05"/>